<evidence type="ECO:0000313" key="3">
    <source>
        <dbReference type="Proteomes" id="UP000886469"/>
    </source>
</evidence>
<dbReference type="EMBL" id="SPMX01000042">
    <property type="protein sequence ID" value="NMQ06426.1"/>
    <property type="molecule type" value="Genomic_DNA"/>
</dbReference>
<proteinExistence type="predicted"/>
<protein>
    <submittedName>
        <fullName evidence="2">Zf-HC2 domain-containing protein</fullName>
    </submittedName>
</protein>
<feature type="domain" description="Putative zinc-finger" evidence="1">
    <location>
        <begin position="4"/>
        <end position="38"/>
    </location>
</feature>
<gene>
    <name evidence="2" type="ORF">E4Q08_14805</name>
</gene>
<sequence>MMNCKEAIRLMSEEMDRDLAGSDRFALRLHKLICVGCRNYHKQLTFLRQACQQPLAADDITPPPPI</sequence>
<dbReference type="InterPro" id="IPR027383">
    <property type="entry name" value="Znf_put"/>
</dbReference>
<accession>A0ABX1TBS2</accession>
<dbReference type="Proteomes" id="UP000886469">
    <property type="component" value="Unassembled WGS sequence"/>
</dbReference>
<comment type="caution">
    <text evidence="2">The sequence shown here is derived from an EMBL/GenBank/DDBJ whole genome shotgun (WGS) entry which is preliminary data.</text>
</comment>
<dbReference type="Pfam" id="PF13490">
    <property type="entry name" value="zf-HC2"/>
    <property type="match status" value="1"/>
</dbReference>
<organism evidence="2 3">
    <name type="scientific">Candidatus Accumulibacter contiguus</name>
    <dbReference type="NCBI Taxonomy" id="2954381"/>
    <lineage>
        <taxon>Bacteria</taxon>
        <taxon>Pseudomonadati</taxon>
        <taxon>Pseudomonadota</taxon>
        <taxon>Betaproteobacteria</taxon>
        <taxon>Candidatus Accumulibacter</taxon>
    </lineage>
</organism>
<evidence type="ECO:0000313" key="2">
    <source>
        <dbReference type="EMBL" id="NMQ06426.1"/>
    </source>
</evidence>
<evidence type="ECO:0000259" key="1">
    <source>
        <dbReference type="Pfam" id="PF13490"/>
    </source>
</evidence>
<name>A0ABX1TBS2_9PROT</name>
<reference evidence="2" key="1">
    <citation type="submission" date="2019-03" db="EMBL/GenBank/DDBJ databases">
        <title>Metabolic reconstructions from genomes of highly enriched 'Candidatus Accumulibacter' and 'Candidatus Competibacter' bioreactor populations.</title>
        <authorList>
            <person name="Annavajhala M.K."/>
            <person name="Welles L."/>
            <person name="Abbas B."/>
            <person name="Sorokin D."/>
            <person name="Park H."/>
            <person name="Van Loosdrecht M."/>
            <person name="Chandran K."/>
        </authorList>
    </citation>
    <scope>NUCLEOTIDE SEQUENCE</scope>
    <source>
        <strain evidence="2">SBR_L</strain>
    </source>
</reference>
<keyword evidence="3" id="KW-1185">Reference proteome</keyword>